<evidence type="ECO:0000313" key="4">
    <source>
        <dbReference type="EMBL" id="KAK7044522.1"/>
    </source>
</evidence>
<dbReference type="EMBL" id="JAWWNJ010000011">
    <property type="protein sequence ID" value="KAK7044522.1"/>
    <property type="molecule type" value="Genomic_DNA"/>
</dbReference>
<dbReference type="InterPro" id="IPR036291">
    <property type="entry name" value="NAD(P)-bd_dom_sf"/>
</dbReference>
<dbReference type="Gene3D" id="3.90.25.10">
    <property type="entry name" value="UDP-galactose 4-epimerase, domain 1"/>
    <property type="match status" value="1"/>
</dbReference>
<dbReference type="InterPro" id="IPR008030">
    <property type="entry name" value="NmrA-like"/>
</dbReference>
<dbReference type="Pfam" id="PF05368">
    <property type="entry name" value="NmrA"/>
    <property type="match status" value="1"/>
</dbReference>
<proteinExistence type="inferred from homology"/>
<dbReference type="AlphaFoldDB" id="A0AAW0CZF8"/>
<comment type="similarity">
    <text evidence="1">Belongs to the NmrA-type oxidoreductase family.</text>
</comment>
<sequence length="310" mass="34377">MPTFLVTSATGRQGASTARILLAQGHKVHALVRDTTSPASLDLKSLGAVLFGGGFDDVASINAAIKGVEGVFLNTFPNLQDPNGESRTAETFVAAARAAGTVKSFVVSTVFRTNEQEDWSKLKDDFPFLSLYFTSKSSVEKVIRASGFTYTILRPGWLMHNYIGFATSYHWPDYPTKRLITVSVPREWQLDHVDAADVGQFAAAALLEPERYNKKEIDLVNEWFTFDEVAKLLSDTIGAEVKVKYRTLEETAEARKQLPTIERQLYASGGHEKTHPDGSKLAGYGFKLTTFKEFLEREKIEIRKTVGIDA</sequence>
<name>A0AAW0CZF8_9AGAR</name>
<feature type="domain" description="NmrA-like" evidence="3">
    <location>
        <begin position="4"/>
        <end position="251"/>
    </location>
</feature>
<dbReference type="PANTHER" id="PTHR42748">
    <property type="entry name" value="NITROGEN METABOLITE REPRESSION PROTEIN NMRA FAMILY MEMBER"/>
    <property type="match status" value="1"/>
</dbReference>
<dbReference type="Gene3D" id="3.40.50.720">
    <property type="entry name" value="NAD(P)-binding Rossmann-like Domain"/>
    <property type="match status" value="1"/>
</dbReference>
<evidence type="ECO:0000259" key="3">
    <source>
        <dbReference type="Pfam" id="PF05368"/>
    </source>
</evidence>
<dbReference type="SUPFAM" id="SSF51735">
    <property type="entry name" value="NAD(P)-binding Rossmann-fold domains"/>
    <property type="match status" value="1"/>
</dbReference>
<keyword evidence="2" id="KW-0521">NADP</keyword>
<organism evidence="4 5">
    <name type="scientific">Favolaschia claudopus</name>
    <dbReference type="NCBI Taxonomy" id="2862362"/>
    <lineage>
        <taxon>Eukaryota</taxon>
        <taxon>Fungi</taxon>
        <taxon>Dikarya</taxon>
        <taxon>Basidiomycota</taxon>
        <taxon>Agaricomycotina</taxon>
        <taxon>Agaricomycetes</taxon>
        <taxon>Agaricomycetidae</taxon>
        <taxon>Agaricales</taxon>
        <taxon>Marasmiineae</taxon>
        <taxon>Mycenaceae</taxon>
        <taxon>Favolaschia</taxon>
    </lineage>
</organism>
<evidence type="ECO:0000256" key="2">
    <source>
        <dbReference type="ARBA" id="ARBA00022857"/>
    </source>
</evidence>
<dbReference type="InterPro" id="IPR051164">
    <property type="entry name" value="NmrA-like_oxidored"/>
</dbReference>
<evidence type="ECO:0000313" key="5">
    <source>
        <dbReference type="Proteomes" id="UP001362999"/>
    </source>
</evidence>
<protein>
    <submittedName>
        <fullName evidence="4">NmrA domain-containing protein</fullName>
    </submittedName>
</protein>
<accession>A0AAW0CZF8</accession>
<dbReference type="PANTHER" id="PTHR42748:SF7">
    <property type="entry name" value="NMRA LIKE REDOX SENSOR 1-RELATED"/>
    <property type="match status" value="1"/>
</dbReference>
<keyword evidence="5" id="KW-1185">Reference proteome</keyword>
<evidence type="ECO:0000256" key="1">
    <source>
        <dbReference type="ARBA" id="ARBA00006328"/>
    </source>
</evidence>
<dbReference type="Proteomes" id="UP001362999">
    <property type="component" value="Unassembled WGS sequence"/>
</dbReference>
<gene>
    <name evidence="4" type="ORF">R3P38DRAFT_2879257</name>
</gene>
<reference evidence="4 5" key="1">
    <citation type="journal article" date="2024" name="J Genomics">
        <title>Draft genome sequencing and assembly of Favolaschia claudopus CIRM-BRFM 2984 isolated from oak limbs.</title>
        <authorList>
            <person name="Navarro D."/>
            <person name="Drula E."/>
            <person name="Chaduli D."/>
            <person name="Cazenave R."/>
            <person name="Ahrendt S."/>
            <person name="Wang J."/>
            <person name="Lipzen A."/>
            <person name="Daum C."/>
            <person name="Barry K."/>
            <person name="Grigoriev I.V."/>
            <person name="Favel A."/>
            <person name="Rosso M.N."/>
            <person name="Martin F."/>
        </authorList>
    </citation>
    <scope>NUCLEOTIDE SEQUENCE [LARGE SCALE GENOMIC DNA]</scope>
    <source>
        <strain evidence="4 5">CIRM-BRFM 2984</strain>
    </source>
</reference>
<comment type="caution">
    <text evidence="4">The sequence shown here is derived from an EMBL/GenBank/DDBJ whole genome shotgun (WGS) entry which is preliminary data.</text>
</comment>